<comment type="cofactor">
    <cofactor evidence="1">
        <name>pyridoxal 5'-phosphate</name>
        <dbReference type="ChEBI" id="CHEBI:597326"/>
    </cofactor>
</comment>
<evidence type="ECO:0000256" key="1">
    <source>
        <dbReference type="ARBA" id="ARBA00001933"/>
    </source>
</evidence>
<evidence type="ECO:0000313" key="8">
    <source>
        <dbReference type="Proteomes" id="UP000635477"/>
    </source>
</evidence>
<organism evidence="7 8">
    <name type="scientific">Fusarium zealandicum</name>
    <dbReference type="NCBI Taxonomy" id="1053134"/>
    <lineage>
        <taxon>Eukaryota</taxon>
        <taxon>Fungi</taxon>
        <taxon>Dikarya</taxon>
        <taxon>Ascomycota</taxon>
        <taxon>Pezizomycotina</taxon>
        <taxon>Sordariomycetes</taxon>
        <taxon>Hypocreomycetidae</taxon>
        <taxon>Hypocreales</taxon>
        <taxon>Nectriaceae</taxon>
        <taxon>Fusarium</taxon>
        <taxon>Fusarium staphyleae species complex</taxon>
    </lineage>
</organism>
<keyword evidence="5" id="KW-0663">Pyridoxal phosphate</keyword>
<dbReference type="InterPro" id="IPR015422">
    <property type="entry name" value="PyrdxlP-dep_Trfase_small"/>
</dbReference>
<reference evidence="7" key="2">
    <citation type="submission" date="2020-05" db="EMBL/GenBank/DDBJ databases">
        <authorList>
            <person name="Kim H.-S."/>
            <person name="Proctor R.H."/>
            <person name="Brown D.W."/>
        </authorList>
    </citation>
    <scope>NUCLEOTIDE SEQUENCE</scope>
    <source>
        <strain evidence="7">NRRL 22465</strain>
    </source>
</reference>
<evidence type="ECO:0000313" key="7">
    <source>
        <dbReference type="EMBL" id="KAF4984876.1"/>
    </source>
</evidence>
<name>A0A8H4XQR4_9HYPO</name>
<dbReference type="AlphaFoldDB" id="A0A8H4XQR4"/>
<dbReference type="GO" id="GO:0004069">
    <property type="term" value="F:L-aspartate:2-oxoglutarate aminotransferase activity"/>
    <property type="evidence" value="ECO:0007669"/>
    <property type="project" value="TreeGrafter"/>
</dbReference>
<dbReference type="GO" id="GO:0005829">
    <property type="term" value="C:cytosol"/>
    <property type="evidence" value="ECO:0007669"/>
    <property type="project" value="TreeGrafter"/>
</dbReference>
<evidence type="ECO:0000256" key="3">
    <source>
        <dbReference type="ARBA" id="ARBA00022576"/>
    </source>
</evidence>
<dbReference type="PRINTS" id="PR00799">
    <property type="entry name" value="TRANSAMINASE"/>
</dbReference>
<dbReference type="EMBL" id="JABEYC010000001">
    <property type="protein sequence ID" value="KAF4984876.1"/>
    <property type="molecule type" value="Genomic_DNA"/>
</dbReference>
<dbReference type="Proteomes" id="UP000635477">
    <property type="component" value="Unassembled WGS sequence"/>
</dbReference>
<comment type="caution">
    <text evidence="7">The sequence shown here is derived from an EMBL/GenBank/DDBJ whole genome shotgun (WGS) entry which is preliminary data.</text>
</comment>
<dbReference type="GO" id="GO:0030170">
    <property type="term" value="F:pyridoxal phosphate binding"/>
    <property type="evidence" value="ECO:0007669"/>
    <property type="project" value="InterPro"/>
</dbReference>
<sequence length="138" mass="15554">MQTERYLRAESSRNPAIQVGLTALVTNTADQARTAYSLLQNAQRQTVSSPPVYGARIVATVLGNPGIFKQWSQDLVTMSSRIRAMRRKLYDELVRLETPGDWLHIINQTGMFGYTGINATQIQRLEGLKYDSLAEYDD</sequence>
<dbReference type="InterPro" id="IPR000796">
    <property type="entry name" value="Asp_trans"/>
</dbReference>
<keyword evidence="8" id="KW-1185">Reference proteome</keyword>
<dbReference type="PANTHER" id="PTHR11879:SF55">
    <property type="entry name" value="GLUTAMATE OXALOACETATE TRANSAMINASE 1, ISOFORM B"/>
    <property type="match status" value="1"/>
</dbReference>
<evidence type="ECO:0000259" key="6">
    <source>
        <dbReference type="Pfam" id="PF00155"/>
    </source>
</evidence>
<dbReference type="SUPFAM" id="SSF53383">
    <property type="entry name" value="PLP-dependent transferases"/>
    <property type="match status" value="1"/>
</dbReference>
<keyword evidence="3" id="KW-0032">Aminotransferase</keyword>
<accession>A0A8H4XQR4</accession>
<protein>
    <recommendedName>
        <fullName evidence="6">Aminotransferase class I/classII large domain-containing protein</fullName>
    </recommendedName>
</protein>
<proteinExistence type="predicted"/>
<dbReference type="GO" id="GO:0006532">
    <property type="term" value="P:aspartate biosynthetic process"/>
    <property type="evidence" value="ECO:0007669"/>
    <property type="project" value="TreeGrafter"/>
</dbReference>
<dbReference type="InterPro" id="IPR015424">
    <property type="entry name" value="PyrdxlP-dep_Trfase"/>
</dbReference>
<reference evidence="7" key="1">
    <citation type="journal article" date="2020" name="BMC Genomics">
        <title>Correction to: Identification and distribution of gene clusters required for synthesis of sphingolipid metabolism inhibitors in diverse species of the filamentous fungus Fusarium.</title>
        <authorList>
            <person name="Kim H.S."/>
            <person name="Lohmar J.M."/>
            <person name="Busman M."/>
            <person name="Brown D.W."/>
            <person name="Naumann T.A."/>
            <person name="Divon H.H."/>
            <person name="Lysoe E."/>
            <person name="Uhlig S."/>
            <person name="Proctor R.H."/>
        </authorList>
    </citation>
    <scope>NUCLEOTIDE SEQUENCE</scope>
    <source>
        <strain evidence="7">NRRL 22465</strain>
    </source>
</reference>
<dbReference type="PANTHER" id="PTHR11879">
    <property type="entry name" value="ASPARTATE AMINOTRANSFERASE"/>
    <property type="match status" value="1"/>
</dbReference>
<evidence type="ECO:0000256" key="5">
    <source>
        <dbReference type="ARBA" id="ARBA00022898"/>
    </source>
</evidence>
<feature type="domain" description="Aminotransferase class I/classII large" evidence="6">
    <location>
        <begin position="34"/>
        <end position="120"/>
    </location>
</feature>
<evidence type="ECO:0000256" key="2">
    <source>
        <dbReference type="ARBA" id="ARBA00011738"/>
    </source>
</evidence>
<dbReference type="InterPro" id="IPR004839">
    <property type="entry name" value="Aminotransferase_I/II_large"/>
</dbReference>
<evidence type="ECO:0000256" key="4">
    <source>
        <dbReference type="ARBA" id="ARBA00022679"/>
    </source>
</evidence>
<dbReference type="Gene3D" id="3.90.1150.10">
    <property type="entry name" value="Aspartate Aminotransferase, domain 1"/>
    <property type="match status" value="1"/>
</dbReference>
<comment type="subunit">
    <text evidence="2">Homodimer.</text>
</comment>
<keyword evidence="4" id="KW-0808">Transferase</keyword>
<dbReference type="Pfam" id="PF00155">
    <property type="entry name" value="Aminotran_1_2"/>
    <property type="match status" value="1"/>
</dbReference>
<dbReference type="OrthoDB" id="6752799at2759"/>
<gene>
    <name evidence="7" type="ORF">FZEAL_29</name>
</gene>